<dbReference type="PANTHER" id="PTHR31465:SF32">
    <property type="entry name" value="DOMAIN PROTEIN, PUTATIVE-RELATED"/>
    <property type="match status" value="1"/>
</dbReference>
<dbReference type="InterPro" id="IPR007568">
    <property type="entry name" value="RTA1"/>
</dbReference>
<keyword evidence="2 5" id="KW-0812">Transmembrane</keyword>
<keyword evidence="4 5" id="KW-0472">Membrane</keyword>
<comment type="subcellular location">
    <subcellularLocation>
        <location evidence="1">Membrane</location>
        <topology evidence="1">Multi-pass membrane protein</topology>
    </subcellularLocation>
</comment>
<evidence type="ECO:0000256" key="3">
    <source>
        <dbReference type="ARBA" id="ARBA00022989"/>
    </source>
</evidence>
<feature type="transmembrane region" description="Helical" evidence="5">
    <location>
        <begin position="12"/>
        <end position="33"/>
    </location>
</feature>
<dbReference type="GO" id="GO:0016020">
    <property type="term" value="C:membrane"/>
    <property type="evidence" value="ECO:0007669"/>
    <property type="project" value="UniProtKB-SubCell"/>
</dbReference>
<keyword evidence="3 5" id="KW-1133">Transmembrane helix</keyword>
<feature type="transmembrane region" description="Helical" evidence="5">
    <location>
        <begin position="42"/>
        <end position="60"/>
    </location>
</feature>
<evidence type="ECO:0000256" key="5">
    <source>
        <dbReference type="SAM" id="Phobius"/>
    </source>
</evidence>
<dbReference type="OrthoDB" id="3358017at2759"/>
<evidence type="ECO:0000313" key="7">
    <source>
        <dbReference type="Proteomes" id="UP000800093"/>
    </source>
</evidence>
<keyword evidence="7" id="KW-1185">Reference proteome</keyword>
<feature type="transmembrane region" description="Helical" evidence="5">
    <location>
        <begin position="112"/>
        <end position="133"/>
    </location>
</feature>
<feature type="transmembrane region" description="Helical" evidence="5">
    <location>
        <begin position="233"/>
        <end position="253"/>
    </location>
</feature>
<dbReference type="AlphaFoldDB" id="A0A9P4N7J6"/>
<evidence type="ECO:0000313" key="6">
    <source>
        <dbReference type="EMBL" id="KAF2266624.1"/>
    </source>
</evidence>
<protein>
    <submittedName>
        <fullName evidence="6">RTA1 like protein</fullName>
    </submittedName>
</protein>
<dbReference type="EMBL" id="ML986596">
    <property type="protein sequence ID" value="KAF2266624.1"/>
    <property type="molecule type" value="Genomic_DNA"/>
</dbReference>
<evidence type="ECO:0000256" key="2">
    <source>
        <dbReference type="ARBA" id="ARBA00022692"/>
    </source>
</evidence>
<evidence type="ECO:0000256" key="4">
    <source>
        <dbReference type="ARBA" id="ARBA00023136"/>
    </source>
</evidence>
<sequence length="284" mass="31789">MALEESIWTYPPSFALAIVVAIFYLVPTLILCWQTFIKYRSWFFLCVLIGSAIEVAGYIVRAVSIKHDREIPPFAVSSTLIIIAPVFVAAGNYLLIGRLIRAVLSSDKHRIFFIPARFITKIFVSFDILAFLIQASGSGIASSGSWEGSEATIGTNVLIGGLAFQVATFTWFLSIVLRFWQHTKYHIRADAPVGWSRVLQAIWVSSSLILVRSVYRVVEFALGIDGYPFEHEWIFYVFESLPMLPAIAIFCFIHPAKYLGSDGGLGKQTRVEEGEIELVEASHR</sequence>
<feature type="transmembrane region" description="Helical" evidence="5">
    <location>
        <begin position="80"/>
        <end position="100"/>
    </location>
</feature>
<dbReference type="Proteomes" id="UP000800093">
    <property type="component" value="Unassembled WGS sequence"/>
</dbReference>
<evidence type="ECO:0000256" key="1">
    <source>
        <dbReference type="ARBA" id="ARBA00004141"/>
    </source>
</evidence>
<dbReference type="Pfam" id="PF04479">
    <property type="entry name" value="RTA1"/>
    <property type="match status" value="1"/>
</dbReference>
<comment type="caution">
    <text evidence="6">The sequence shown here is derived from an EMBL/GenBank/DDBJ whole genome shotgun (WGS) entry which is preliminary data.</text>
</comment>
<feature type="transmembrane region" description="Helical" evidence="5">
    <location>
        <begin position="153"/>
        <end position="177"/>
    </location>
</feature>
<name>A0A9P4N7J6_9PLEO</name>
<accession>A0A9P4N7J6</accession>
<organism evidence="6 7">
    <name type="scientific">Lojkania enalia</name>
    <dbReference type="NCBI Taxonomy" id="147567"/>
    <lineage>
        <taxon>Eukaryota</taxon>
        <taxon>Fungi</taxon>
        <taxon>Dikarya</taxon>
        <taxon>Ascomycota</taxon>
        <taxon>Pezizomycotina</taxon>
        <taxon>Dothideomycetes</taxon>
        <taxon>Pleosporomycetidae</taxon>
        <taxon>Pleosporales</taxon>
        <taxon>Pleosporales incertae sedis</taxon>
        <taxon>Lojkania</taxon>
    </lineage>
</organism>
<proteinExistence type="predicted"/>
<gene>
    <name evidence="6" type="ORF">CC78DRAFT_120923</name>
</gene>
<reference evidence="7" key="1">
    <citation type="journal article" date="2020" name="Stud. Mycol.">
        <title>101 Dothideomycetes genomes: A test case for predicting lifestyles and emergence of pathogens.</title>
        <authorList>
            <person name="Haridas S."/>
            <person name="Albert R."/>
            <person name="Binder M."/>
            <person name="Bloem J."/>
            <person name="LaButti K."/>
            <person name="Salamov A."/>
            <person name="Andreopoulos B."/>
            <person name="Baker S."/>
            <person name="Barry K."/>
            <person name="Bills G."/>
            <person name="Bluhm B."/>
            <person name="Cannon C."/>
            <person name="Castanera R."/>
            <person name="Culley D."/>
            <person name="Daum C."/>
            <person name="Ezra D."/>
            <person name="Gonzalez J."/>
            <person name="Henrissat B."/>
            <person name="Kuo A."/>
            <person name="Liang C."/>
            <person name="Lipzen A."/>
            <person name="Lutzoni F."/>
            <person name="Magnuson J."/>
            <person name="Mondo S."/>
            <person name="Nolan M."/>
            <person name="Ohm R."/>
            <person name="Pangilinan J."/>
            <person name="Park H.-J."/>
            <person name="Ramirez L."/>
            <person name="Alfaro M."/>
            <person name="Sun H."/>
            <person name="Tritt A."/>
            <person name="Yoshinaga Y."/>
            <person name="Zwiers L.-H."/>
            <person name="Turgeon B."/>
            <person name="Goodwin S."/>
            <person name="Spatafora J."/>
            <person name="Crous P."/>
            <person name="Grigoriev I."/>
        </authorList>
    </citation>
    <scope>NUCLEOTIDE SEQUENCE [LARGE SCALE GENOMIC DNA]</scope>
    <source>
        <strain evidence="7">CBS 304.66</strain>
    </source>
</reference>
<dbReference type="PANTHER" id="PTHR31465">
    <property type="entry name" value="PROTEIN RTA1-RELATED"/>
    <property type="match status" value="1"/>
</dbReference>